<evidence type="ECO:0000256" key="13">
    <source>
        <dbReference type="PIRSR" id="PIRSR602401-1"/>
    </source>
</evidence>
<keyword evidence="9" id="KW-0560">Oxidoreductase</keyword>
<dbReference type="PANTHER" id="PTHR24291">
    <property type="entry name" value="CYTOCHROME P450 FAMILY 4"/>
    <property type="match status" value="1"/>
</dbReference>
<dbReference type="PANTHER" id="PTHR24291:SF189">
    <property type="entry name" value="CYTOCHROME P450 4C3-RELATED"/>
    <property type="match status" value="1"/>
</dbReference>
<evidence type="ECO:0000256" key="9">
    <source>
        <dbReference type="ARBA" id="ARBA00023002"/>
    </source>
</evidence>
<dbReference type="InterPro" id="IPR050196">
    <property type="entry name" value="Cytochrome_P450_Monoox"/>
</dbReference>
<keyword evidence="12" id="KW-0472">Membrane</keyword>
<evidence type="ECO:0000256" key="3">
    <source>
        <dbReference type="ARBA" id="ARBA00004406"/>
    </source>
</evidence>
<proteinExistence type="inferred from homology"/>
<dbReference type="Pfam" id="PF00067">
    <property type="entry name" value="p450"/>
    <property type="match status" value="1"/>
</dbReference>
<evidence type="ECO:0000256" key="2">
    <source>
        <dbReference type="ARBA" id="ARBA00004174"/>
    </source>
</evidence>
<keyword evidence="6 13" id="KW-0479">Metal-binding</keyword>
<protein>
    <submittedName>
        <fullName evidence="14">(California timema) hypothetical protein</fullName>
    </submittedName>
</protein>
<evidence type="ECO:0000256" key="10">
    <source>
        <dbReference type="ARBA" id="ARBA00023004"/>
    </source>
</evidence>
<dbReference type="PRINTS" id="PR00385">
    <property type="entry name" value="P450"/>
</dbReference>
<evidence type="ECO:0000256" key="7">
    <source>
        <dbReference type="ARBA" id="ARBA00022824"/>
    </source>
</evidence>
<feature type="binding site" description="axial binding residue" evidence="13">
    <location>
        <position position="214"/>
    </location>
    <ligand>
        <name>heme</name>
        <dbReference type="ChEBI" id="CHEBI:30413"/>
    </ligand>
    <ligandPart>
        <name>Fe</name>
        <dbReference type="ChEBI" id="CHEBI:18248"/>
    </ligandPart>
</feature>
<keyword evidence="7" id="KW-0256">Endoplasmic reticulum</keyword>
<comment type="similarity">
    <text evidence="4">Belongs to the cytochrome P450 family.</text>
</comment>
<keyword evidence="10 13" id="KW-0408">Iron</keyword>
<evidence type="ECO:0000256" key="11">
    <source>
        <dbReference type="ARBA" id="ARBA00023033"/>
    </source>
</evidence>
<evidence type="ECO:0000256" key="4">
    <source>
        <dbReference type="ARBA" id="ARBA00010617"/>
    </source>
</evidence>
<dbReference type="AlphaFoldDB" id="A0A7R9JF60"/>
<dbReference type="GO" id="GO:0005789">
    <property type="term" value="C:endoplasmic reticulum membrane"/>
    <property type="evidence" value="ECO:0007669"/>
    <property type="project" value="UniProtKB-SubCell"/>
</dbReference>
<dbReference type="Gene3D" id="1.10.630.10">
    <property type="entry name" value="Cytochrome P450"/>
    <property type="match status" value="1"/>
</dbReference>
<evidence type="ECO:0000256" key="12">
    <source>
        <dbReference type="ARBA" id="ARBA00023136"/>
    </source>
</evidence>
<dbReference type="InterPro" id="IPR036396">
    <property type="entry name" value="Cyt_P450_sf"/>
</dbReference>
<dbReference type="GO" id="GO:0005506">
    <property type="term" value="F:iron ion binding"/>
    <property type="evidence" value="ECO:0007669"/>
    <property type="project" value="InterPro"/>
</dbReference>
<organism evidence="14">
    <name type="scientific">Timema californicum</name>
    <name type="common">California timema</name>
    <name type="synonym">Walking stick</name>
    <dbReference type="NCBI Taxonomy" id="61474"/>
    <lineage>
        <taxon>Eukaryota</taxon>
        <taxon>Metazoa</taxon>
        <taxon>Ecdysozoa</taxon>
        <taxon>Arthropoda</taxon>
        <taxon>Hexapoda</taxon>
        <taxon>Insecta</taxon>
        <taxon>Pterygota</taxon>
        <taxon>Neoptera</taxon>
        <taxon>Polyneoptera</taxon>
        <taxon>Phasmatodea</taxon>
        <taxon>Timematodea</taxon>
        <taxon>Timematoidea</taxon>
        <taxon>Timematidae</taxon>
        <taxon>Timema</taxon>
    </lineage>
</organism>
<gene>
    <name evidence="14" type="ORF">TCMB3V08_LOCUS10738</name>
</gene>
<keyword evidence="5 13" id="KW-0349">Heme</keyword>
<evidence type="ECO:0000256" key="8">
    <source>
        <dbReference type="ARBA" id="ARBA00022848"/>
    </source>
</evidence>
<reference evidence="14" key="1">
    <citation type="submission" date="2020-11" db="EMBL/GenBank/DDBJ databases">
        <authorList>
            <person name="Tran Van P."/>
        </authorList>
    </citation>
    <scope>NUCLEOTIDE SEQUENCE</scope>
</reference>
<keyword evidence="11" id="KW-0503">Monooxygenase</keyword>
<dbReference type="InterPro" id="IPR002401">
    <property type="entry name" value="Cyt_P450_E_grp-I"/>
</dbReference>
<dbReference type="PRINTS" id="PR00463">
    <property type="entry name" value="EP450I"/>
</dbReference>
<accession>A0A7R9JF60</accession>
<keyword evidence="8" id="KW-0492">Microsome</keyword>
<sequence length="250" mass="28564">MGTCLVFLAPNLEFSTFNKASDISRVNHRKAAGKPMLALVPCLIPQEMFAEDSECGSPVLSEEEIRGETVSTMIVGFKTTASGSSFALMHLAFHPDIQDRAFQELVDISGNDKMQPATFEDLKEMTYLEQIIMETLRLYPSVPITIRDVEEEIPIKNYIIPADCTIMINFLVTQRNPKYFTNSDKFYPDNFSPEKKSTRHPFVFKPFSDRPRVCVGAKYAMFQMKVMLSTILSFLLKSSRIWRDLKQVYN</sequence>
<dbReference type="InterPro" id="IPR001128">
    <property type="entry name" value="Cyt_P450"/>
</dbReference>
<evidence type="ECO:0000256" key="5">
    <source>
        <dbReference type="ARBA" id="ARBA00022617"/>
    </source>
</evidence>
<dbReference type="GO" id="GO:0016705">
    <property type="term" value="F:oxidoreductase activity, acting on paired donors, with incorporation or reduction of molecular oxygen"/>
    <property type="evidence" value="ECO:0007669"/>
    <property type="project" value="InterPro"/>
</dbReference>
<dbReference type="GO" id="GO:0004497">
    <property type="term" value="F:monooxygenase activity"/>
    <property type="evidence" value="ECO:0007669"/>
    <property type="project" value="UniProtKB-KW"/>
</dbReference>
<evidence type="ECO:0000256" key="6">
    <source>
        <dbReference type="ARBA" id="ARBA00022723"/>
    </source>
</evidence>
<evidence type="ECO:0000256" key="1">
    <source>
        <dbReference type="ARBA" id="ARBA00001971"/>
    </source>
</evidence>
<comment type="subcellular location">
    <subcellularLocation>
        <location evidence="3">Endoplasmic reticulum membrane</location>
        <topology evidence="3">Peripheral membrane protein</topology>
    </subcellularLocation>
    <subcellularLocation>
        <location evidence="2">Microsome membrane</location>
        <topology evidence="2">Peripheral membrane protein</topology>
    </subcellularLocation>
</comment>
<dbReference type="GO" id="GO:0020037">
    <property type="term" value="F:heme binding"/>
    <property type="evidence" value="ECO:0007669"/>
    <property type="project" value="InterPro"/>
</dbReference>
<evidence type="ECO:0000313" key="14">
    <source>
        <dbReference type="EMBL" id="CAD7578197.1"/>
    </source>
</evidence>
<dbReference type="EMBL" id="OE187046">
    <property type="protein sequence ID" value="CAD7578197.1"/>
    <property type="molecule type" value="Genomic_DNA"/>
</dbReference>
<name>A0A7R9JF60_TIMCA</name>
<comment type="cofactor">
    <cofactor evidence="1 13">
        <name>heme</name>
        <dbReference type="ChEBI" id="CHEBI:30413"/>
    </cofactor>
</comment>
<dbReference type="SUPFAM" id="SSF48264">
    <property type="entry name" value="Cytochrome P450"/>
    <property type="match status" value="1"/>
</dbReference>